<dbReference type="InterPro" id="IPR036237">
    <property type="entry name" value="Xyl_isomerase-like_sf"/>
</dbReference>
<dbReference type="EMBL" id="MWDB01000044">
    <property type="protein sequence ID" value="OQB40439.1"/>
    <property type="molecule type" value="Genomic_DNA"/>
</dbReference>
<dbReference type="PANTHER" id="PTHR43489:SF1">
    <property type="entry name" value="L-RIBULOSE-5-PHOSPHATE 3-EPIMERASE SGBU-RELATED"/>
    <property type="match status" value="1"/>
</dbReference>
<name>A0A1V5ZJU0_9BACT</name>
<proteinExistence type="predicted"/>
<keyword evidence="1" id="KW-0413">Isomerase</keyword>
<reference evidence="3" key="1">
    <citation type="submission" date="2017-02" db="EMBL/GenBank/DDBJ databases">
        <title>Delving into the versatile metabolic prowess of the omnipresent phylum Bacteroidetes.</title>
        <authorList>
            <person name="Nobu M.K."/>
            <person name="Mei R."/>
            <person name="Narihiro T."/>
            <person name="Kuroda K."/>
            <person name="Liu W.-T."/>
        </authorList>
    </citation>
    <scope>NUCLEOTIDE SEQUENCE</scope>
    <source>
        <strain evidence="3">ADurb.Bin160</strain>
    </source>
</reference>
<comment type="caution">
    <text evidence="3">The sequence shown here is derived from an EMBL/GenBank/DDBJ whole genome shotgun (WGS) entry which is preliminary data.</text>
</comment>
<evidence type="ECO:0000313" key="3">
    <source>
        <dbReference type="EMBL" id="OQB40439.1"/>
    </source>
</evidence>
<dbReference type="GO" id="GO:0034015">
    <property type="term" value="F:L-ribulose-5-phosphate 3-epimerase activity"/>
    <property type="evidence" value="ECO:0007669"/>
    <property type="project" value="TreeGrafter"/>
</dbReference>
<gene>
    <name evidence="3" type="ORF">BWY04_01338</name>
</gene>
<dbReference type="GO" id="GO:0019852">
    <property type="term" value="P:L-ascorbic acid metabolic process"/>
    <property type="evidence" value="ECO:0007669"/>
    <property type="project" value="TreeGrafter"/>
</dbReference>
<dbReference type="Pfam" id="PF01261">
    <property type="entry name" value="AP_endonuc_2"/>
    <property type="match status" value="1"/>
</dbReference>
<dbReference type="PANTHER" id="PTHR43489">
    <property type="entry name" value="ISOMERASE"/>
    <property type="match status" value="1"/>
</dbReference>
<protein>
    <submittedName>
        <fullName evidence="3">Fructoselysine 3-epimerase</fullName>
    </submittedName>
</protein>
<dbReference type="InterPro" id="IPR013022">
    <property type="entry name" value="Xyl_isomerase-like_TIM-brl"/>
</dbReference>
<evidence type="ECO:0000256" key="1">
    <source>
        <dbReference type="ARBA" id="ARBA00023235"/>
    </source>
</evidence>
<dbReference type="Gene3D" id="3.20.20.150">
    <property type="entry name" value="Divalent-metal-dependent TIM barrel enzymes"/>
    <property type="match status" value="1"/>
</dbReference>
<feature type="domain" description="Xylose isomerase-like TIM barrel" evidence="2">
    <location>
        <begin position="55"/>
        <end position="254"/>
    </location>
</feature>
<evidence type="ECO:0000259" key="2">
    <source>
        <dbReference type="Pfam" id="PF01261"/>
    </source>
</evidence>
<organism evidence="3">
    <name type="scientific">candidate division CPR1 bacterium ADurb.Bin160</name>
    <dbReference type="NCBI Taxonomy" id="1852826"/>
    <lineage>
        <taxon>Bacteria</taxon>
        <taxon>candidate division CPR1</taxon>
    </lineage>
</organism>
<dbReference type="InterPro" id="IPR050417">
    <property type="entry name" value="Sugar_Epim/Isomerase"/>
</dbReference>
<dbReference type="SUPFAM" id="SSF51658">
    <property type="entry name" value="Xylose isomerase-like"/>
    <property type="match status" value="1"/>
</dbReference>
<sequence length="264" mass="30357">MKLSISNIAWSKDNDEDIYSFISQQNYSAIEIAPTRIIQENPYGNISTGKVFTQNLNKKYNLDICSMQSILFGRTESLFGINKEREELLNYIKKAIDFASNINCKNLVFGSPKNRIIVNDKQYPIAINFFNELGNFAAQNNTTVSIEANPTIYGTNFINTTKQAFQLVQDVNSKGFKVNVDLGTIIQNDENIDQIIDNIDLINHIHISEPNLELIKNRKLHKDLSKKLKKTNYDKYVSIEMKLQENIDDIKKTIIYIKEVFNDN</sequence>
<accession>A0A1V5ZJU0</accession>
<dbReference type="Proteomes" id="UP000485621">
    <property type="component" value="Unassembled WGS sequence"/>
</dbReference>
<dbReference type="AlphaFoldDB" id="A0A1V5ZJU0"/>